<gene>
    <name evidence="2" type="ORF">ACFQE0_10285</name>
</gene>
<protein>
    <submittedName>
        <fullName evidence="2">Uncharacterized protein</fullName>
    </submittedName>
</protein>
<dbReference type="RefSeq" id="WP_133250861.1">
    <property type="nucleotide sequence ID" value="NZ_JBHSWN010000001.1"/>
</dbReference>
<keyword evidence="3" id="KW-1185">Reference proteome</keyword>
<comment type="caution">
    <text evidence="2">The sequence shown here is derived from an EMBL/GenBank/DDBJ whole genome shotgun (WGS) entry which is preliminary data.</text>
</comment>
<organism evidence="2 3">
    <name type="scientific">Methylobacterium komagatae</name>
    <dbReference type="NCBI Taxonomy" id="374425"/>
    <lineage>
        <taxon>Bacteria</taxon>
        <taxon>Pseudomonadati</taxon>
        <taxon>Pseudomonadota</taxon>
        <taxon>Alphaproteobacteria</taxon>
        <taxon>Hyphomicrobiales</taxon>
        <taxon>Methylobacteriaceae</taxon>
        <taxon>Methylobacterium</taxon>
    </lineage>
</organism>
<feature type="region of interest" description="Disordered" evidence="1">
    <location>
        <begin position="78"/>
        <end position="103"/>
    </location>
</feature>
<reference evidence="3" key="1">
    <citation type="journal article" date="2019" name="Int. J. Syst. Evol. Microbiol.">
        <title>The Global Catalogue of Microorganisms (GCM) 10K type strain sequencing project: providing services to taxonomists for standard genome sequencing and annotation.</title>
        <authorList>
            <consortium name="The Broad Institute Genomics Platform"/>
            <consortium name="The Broad Institute Genome Sequencing Center for Infectious Disease"/>
            <person name="Wu L."/>
            <person name="Ma J."/>
        </authorList>
    </citation>
    <scope>NUCLEOTIDE SEQUENCE [LARGE SCALE GENOMIC DNA]</scope>
    <source>
        <strain evidence="3">CCUG 48316</strain>
    </source>
</reference>
<feature type="compositionally biased region" description="Basic and acidic residues" evidence="1">
    <location>
        <begin position="86"/>
        <end position="95"/>
    </location>
</feature>
<evidence type="ECO:0000313" key="3">
    <source>
        <dbReference type="Proteomes" id="UP001596292"/>
    </source>
</evidence>
<name>A0ABW2BJE6_9HYPH</name>
<dbReference type="Proteomes" id="UP001596292">
    <property type="component" value="Unassembled WGS sequence"/>
</dbReference>
<sequence>MAVADEEEDGRGYDDFARDLQNEQLDGARMFGDMAEEETEYCRQLIDLLSSALTRTLRWRSGRSRAYTITQLRQACSSARIGPRPTAHDPGRADEFGGMAGDL</sequence>
<accession>A0ABW2BJE6</accession>
<evidence type="ECO:0000313" key="2">
    <source>
        <dbReference type="EMBL" id="MFC6789972.1"/>
    </source>
</evidence>
<dbReference type="EMBL" id="JBHSWN010000001">
    <property type="protein sequence ID" value="MFC6789972.1"/>
    <property type="molecule type" value="Genomic_DNA"/>
</dbReference>
<proteinExistence type="predicted"/>
<evidence type="ECO:0000256" key="1">
    <source>
        <dbReference type="SAM" id="MobiDB-lite"/>
    </source>
</evidence>